<evidence type="ECO:0000313" key="3">
    <source>
        <dbReference type="Proteomes" id="UP000765509"/>
    </source>
</evidence>
<keyword evidence="3" id="KW-1185">Reference proteome</keyword>
<protein>
    <submittedName>
        <fullName evidence="2">Uncharacterized protein</fullName>
    </submittedName>
</protein>
<dbReference type="AlphaFoldDB" id="A0A9Q3FQD2"/>
<proteinExistence type="predicted"/>
<reference evidence="2" key="1">
    <citation type="submission" date="2021-03" db="EMBL/GenBank/DDBJ databases">
        <title>Draft genome sequence of rust myrtle Austropuccinia psidii MF-1, a brazilian biotype.</title>
        <authorList>
            <person name="Quecine M.C."/>
            <person name="Pachon D.M.R."/>
            <person name="Bonatelli M.L."/>
            <person name="Correr F.H."/>
            <person name="Franceschini L.M."/>
            <person name="Leite T.F."/>
            <person name="Margarido G.R.A."/>
            <person name="Almeida C.A."/>
            <person name="Ferrarezi J.A."/>
            <person name="Labate C.A."/>
        </authorList>
    </citation>
    <scope>NUCLEOTIDE SEQUENCE</scope>
    <source>
        <strain evidence="2">MF-1</strain>
    </source>
</reference>
<dbReference type="EMBL" id="AVOT02046580">
    <property type="protein sequence ID" value="MBW0541895.1"/>
    <property type="molecule type" value="Genomic_DNA"/>
</dbReference>
<name>A0A9Q3FQD2_9BASI</name>
<feature type="compositionally biased region" description="Polar residues" evidence="1">
    <location>
        <begin position="8"/>
        <end position="34"/>
    </location>
</feature>
<accession>A0A9Q3FQD2</accession>
<organism evidence="2 3">
    <name type="scientific">Austropuccinia psidii MF-1</name>
    <dbReference type="NCBI Taxonomy" id="1389203"/>
    <lineage>
        <taxon>Eukaryota</taxon>
        <taxon>Fungi</taxon>
        <taxon>Dikarya</taxon>
        <taxon>Basidiomycota</taxon>
        <taxon>Pucciniomycotina</taxon>
        <taxon>Pucciniomycetes</taxon>
        <taxon>Pucciniales</taxon>
        <taxon>Sphaerophragmiaceae</taxon>
        <taxon>Austropuccinia</taxon>
    </lineage>
</organism>
<sequence length="184" mass="20682">MRGYLECQNPNPLSTDGLTNHHPTPQNQLHSPLNTEKWPDDPHHLHTQLKSQKTTLHSNTQAGLDVGWSTGWPSDLCIYCWAESQASTGWRESERLLGRSIDELSGEIRMVCSHWSGFMPRTHLQQKENGNALGDAATETQQLAAQRLIKLHTHSACLPWGFWPLDHSHTLSRSVPRGSTPQPT</sequence>
<gene>
    <name evidence="2" type="ORF">O181_081610</name>
</gene>
<evidence type="ECO:0000256" key="1">
    <source>
        <dbReference type="SAM" id="MobiDB-lite"/>
    </source>
</evidence>
<comment type="caution">
    <text evidence="2">The sequence shown here is derived from an EMBL/GenBank/DDBJ whole genome shotgun (WGS) entry which is preliminary data.</text>
</comment>
<dbReference type="Proteomes" id="UP000765509">
    <property type="component" value="Unassembled WGS sequence"/>
</dbReference>
<evidence type="ECO:0000313" key="2">
    <source>
        <dbReference type="EMBL" id="MBW0541895.1"/>
    </source>
</evidence>
<feature type="region of interest" description="Disordered" evidence="1">
    <location>
        <begin position="1"/>
        <end position="45"/>
    </location>
</feature>